<feature type="non-terminal residue" evidence="3">
    <location>
        <position position="226"/>
    </location>
</feature>
<dbReference type="EMBL" id="KN824360">
    <property type="protein sequence ID" value="KIM22253.1"/>
    <property type="molecule type" value="Genomic_DNA"/>
</dbReference>
<dbReference type="AlphaFoldDB" id="A0A0C2W734"/>
<feature type="domain" description="DUF6535" evidence="2">
    <location>
        <begin position="13"/>
        <end position="196"/>
    </location>
</feature>
<evidence type="ECO:0000313" key="3">
    <source>
        <dbReference type="EMBL" id="KIM22253.1"/>
    </source>
</evidence>
<feature type="transmembrane region" description="Helical" evidence="1">
    <location>
        <begin position="167"/>
        <end position="192"/>
    </location>
</feature>
<dbReference type="InterPro" id="IPR045338">
    <property type="entry name" value="DUF6535"/>
</dbReference>
<feature type="transmembrane region" description="Helical" evidence="1">
    <location>
        <begin position="114"/>
        <end position="137"/>
    </location>
</feature>
<protein>
    <recommendedName>
        <fullName evidence="2">DUF6535 domain-containing protein</fullName>
    </recommendedName>
</protein>
<gene>
    <name evidence="3" type="ORF">M408DRAFT_79290</name>
</gene>
<keyword evidence="1" id="KW-0812">Transmembrane</keyword>
<sequence>MLGDGLPPRKTPWELYNDKAALYDREMLKEWDDNLSILLVFVTAVNSASHLQAALFSGVLTAFIIGSMTYLIPDNTGTSIDILQQISMQLANNSMPAYELQPFVAPAWAVRVNFLFFASLGSALVAALASVLALQWIRDYDIGLVRVTIPRERALRRHLRFEGVQSWFMPEIVAILPTLLHVSLILFLGGIMEWLRQINTIVAVTMMISLAVSAIFYVSTQLMAAI</sequence>
<dbReference type="STRING" id="933852.A0A0C2W734"/>
<evidence type="ECO:0000313" key="4">
    <source>
        <dbReference type="Proteomes" id="UP000054097"/>
    </source>
</evidence>
<dbReference type="Proteomes" id="UP000054097">
    <property type="component" value="Unassembled WGS sequence"/>
</dbReference>
<organism evidence="3 4">
    <name type="scientific">Serendipita vermifera MAFF 305830</name>
    <dbReference type="NCBI Taxonomy" id="933852"/>
    <lineage>
        <taxon>Eukaryota</taxon>
        <taxon>Fungi</taxon>
        <taxon>Dikarya</taxon>
        <taxon>Basidiomycota</taxon>
        <taxon>Agaricomycotina</taxon>
        <taxon>Agaricomycetes</taxon>
        <taxon>Sebacinales</taxon>
        <taxon>Serendipitaceae</taxon>
        <taxon>Serendipita</taxon>
    </lineage>
</organism>
<feature type="transmembrane region" description="Helical" evidence="1">
    <location>
        <begin position="35"/>
        <end position="65"/>
    </location>
</feature>
<accession>A0A0C2W734</accession>
<evidence type="ECO:0000256" key="1">
    <source>
        <dbReference type="SAM" id="Phobius"/>
    </source>
</evidence>
<keyword evidence="4" id="KW-1185">Reference proteome</keyword>
<keyword evidence="1" id="KW-0472">Membrane</keyword>
<feature type="transmembrane region" description="Helical" evidence="1">
    <location>
        <begin position="198"/>
        <end position="218"/>
    </location>
</feature>
<keyword evidence="1" id="KW-1133">Transmembrane helix</keyword>
<dbReference type="Pfam" id="PF20153">
    <property type="entry name" value="DUF6535"/>
    <property type="match status" value="1"/>
</dbReference>
<dbReference type="OrthoDB" id="3269725at2759"/>
<reference evidence="4" key="2">
    <citation type="submission" date="2015-01" db="EMBL/GenBank/DDBJ databases">
        <title>Evolutionary Origins and Diversification of the Mycorrhizal Mutualists.</title>
        <authorList>
            <consortium name="DOE Joint Genome Institute"/>
            <consortium name="Mycorrhizal Genomics Consortium"/>
            <person name="Kohler A."/>
            <person name="Kuo A."/>
            <person name="Nagy L.G."/>
            <person name="Floudas D."/>
            <person name="Copeland A."/>
            <person name="Barry K.W."/>
            <person name="Cichocki N."/>
            <person name="Veneault-Fourrey C."/>
            <person name="LaButti K."/>
            <person name="Lindquist E.A."/>
            <person name="Lipzen A."/>
            <person name="Lundell T."/>
            <person name="Morin E."/>
            <person name="Murat C."/>
            <person name="Riley R."/>
            <person name="Ohm R."/>
            <person name="Sun H."/>
            <person name="Tunlid A."/>
            <person name="Henrissat B."/>
            <person name="Grigoriev I.V."/>
            <person name="Hibbett D.S."/>
            <person name="Martin F."/>
        </authorList>
    </citation>
    <scope>NUCLEOTIDE SEQUENCE [LARGE SCALE GENOMIC DNA]</scope>
    <source>
        <strain evidence="4">MAFF 305830</strain>
    </source>
</reference>
<evidence type="ECO:0000259" key="2">
    <source>
        <dbReference type="Pfam" id="PF20153"/>
    </source>
</evidence>
<proteinExistence type="predicted"/>
<reference evidence="3 4" key="1">
    <citation type="submission" date="2014-04" db="EMBL/GenBank/DDBJ databases">
        <authorList>
            <consortium name="DOE Joint Genome Institute"/>
            <person name="Kuo A."/>
            <person name="Zuccaro A."/>
            <person name="Kohler A."/>
            <person name="Nagy L.G."/>
            <person name="Floudas D."/>
            <person name="Copeland A."/>
            <person name="Barry K.W."/>
            <person name="Cichocki N."/>
            <person name="Veneault-Fourrey C."/>
            <person name="LaButti K."/>
            <person name="Lindquist E.A."/>
            <person name="Lipzen A."/>
            <person name="Lundell T."/>
            <person name="Morin E."/>
            <person name="Murat C."/>
            <person name="Sun H."/>
            <person name="Tunlid A."/>
            <person name="Henrissat B."/>
            <person name="Grigoriev I.V."/>
            <person name="Hibbett D.S."/>
            <person name="Martin F."/>
            <person name="Nordberg H.P."/>
            <person name="Cantor M.N."/>
            <person name="Hua S.X."/>
        </authorList>
    </citation>
    <scope>NUCLEOTIDE SEQUENCE [LARGE SCALE GENOMIC DNA]</scope>
    <source>
        <strain evidence="3 4">MAFF 305830</strain>
    </source>
</reference>
<name>A0A0C2W734_SERVB</name>
<dbReference type="HOGENOM" id="CLU_018688_1_0_1"/>